<evidence type="ECO:0000313" key="1">
    <source>
        <dbReference type="EMBL" id="NYI09633.1"/>
    </source>
</evidence>
<sequence length="372" mass="38866">MSTPHPGSSRIAPSRRDRRTGRTLLAGLVVGALTGALLGAVAGQSSAAPDPQRVISRDVVFTLNNHNDTSVPCLADGAVHTVAGRLVGPREEVLGHAGSTRINVLVHDAGTGGWFWNLQGARRYDYAGQLARHGETSLILDRLGFDASPLADGRGTCLGAQATMLHQVVQHLKAGIYEYVARPGAAVPHGAQVVLHGHGVGAAVAQLEAAEFDDVDGLVVMGWSDTGASGTAISEAARQTSACLGDDYVPFGATADDYASLLFATAPGRVRRAALARRNDTPCGDVTSLLGTVGALNLGTRAVEADVLVLQGGRDVRTRDASADAQAGRYRAADSVTARTFSRAGSALPLEKQAPQVRRTVLRWLDSTFVER</sequence>
<protein>
    <recommendedName>
        <fullName evidence="3">Alpha/beta hydrolase</fullName>
    </recommendedName>
</protein>
<keyword evidence="2" id="KW-1185">Reference proteome</keyword>
<dbReference type="InterPro" id="IPR029058">
    <property type="entry name" value="AB_hydrolase_fold"/>
</dbReference>
<gene>
    <name evidence="1" type="ORF">BKA05_001148</name>
</gene>
<comment type="caution">
    <text evidence="1">The sequence shown here is derived from an EMBL/GenBank/DDBJ whole genome shotgun (WGS) entry which is preliminary data.</text>
</comment>
<dbReference type="RefSeq" id="WP_179530578.1">
    <property type="nucleotide sequence ID" value="NZ_BAAAPP010000012.1"/>
</dbReference>
<evidence type="ECO:0000313" key="2">
    <source>
        <dbReference type="Proteomes" id="UP000537326"/>
    </source>
</evidence>
<dbReference type="Gene3D" id="3.40.50.1820">
    <property type="entry name" value="alpha/beta hydrolase"/>
    <property type="match status" value="1"/>
</dbReference>
<organism evidence="1 2">
    <name type="scientific">Nocardioides marinus</name>
    <dbReference type="NCBI Taxonomy" id="374514"/>
    <lineage>
        <taxon>Bacteria</taxon>
        <taxon>Bacillati</taxon>
        <taxon>Actinomycetota</taxon>
        <taxon>Actinomycetes</taxon>
        <taxon>Propionibacteriales</taxon>
        <taxon>Nocardioidaceae</taxon>
        <taxon>Nocardioides</taxon>
    </lineage>
</organism>
<dbReference type="Proteomes" id="UP000537326">
    <property type="component" value="Unassembled WGS sequence"/>
</dbReference>
<name>A0A7Y9YCG0_9ACTN</name>
<reference evidence="1 2" key="1">
    <citation type="submission" date="2020-07" db="EMBL/GenBank/DDBJ databases">
        <title>Sequencing the genomes of 1000 actinobacteria strains.</title>
        <authorList>
            <person name="Klenk H.-P."/>
        </authorList>
    </citation>
    <scope>NUCLEOTIDE SEQUENCE [LARGE SCALE GENOMIC DNA]</scope>
    <source>
        <strain evidence="1 2">DSM 18248</strain>
    </source>
</reference>
<evidence type="ECO:0008006" key="3">
    <source>
        <dbReference type="Google" id="ProtNLM"/>
    </source>
</evidence>
<dbReference type="EMBL" id="JACBZI010000001">
    <property type="protein sequence ID" value="NYI09633.1"/>
    <property type="molecule type" value="Genomic_DNA"/>
</dbReference>
<dbReference type="SUPFAM" id="SSF53474">
    <property type="entry name" value="alpha/beta-Hydrolases"/>
    <property type="match status" value="1"/>
</dbReference>
<dbReference type="AlphaFoldDB" id="A0A7Y9YCG0"/>
<proteinExistence type="predicted"/>
<accession>A0A7Y9YCG0</accession>